<feature type="transmembrane region" description="Helical" evidence="2">
    <location>
        <begin position="220"/>
        <end position="239"/>
    </location>
</feature>
<dbReference type="OrthoDB" id="3651060at2"/>
<evidence type="ECO:0000313" key="4">
    <source>
        <dbReference type="EMBL" id="ACQ80018.1"/>
    </source>
</evidence>
<evidence type="ECO:0000259" key="3">
    <source>
        <dbReference type="SMART" id="SM00460"/>
    </source>
</evidence>
<organism evidence="4 5">
    <name type="scientific">Beutenbergia cavernae (strain ATCC BAA-8 / DSM 12333 / CCUG 43141 / JCM 11478 / NBRC 16432 / NCIMB 13614 / HKI 0122)</name>
    <dbReference type="NCBI Taxonomy" id="471853"/>
    <lineage>
        <taxon>Bacteria</taxon>
        <taxon>Bacillati</taxon>
        <taxon>Actinomycetota</taxon>
        <taxon>Actinomycetes</taxon>
        <taxon>Micrococcales</taxon>
        <taxon>Beutenbergiaceae</taxon>
        <taxon>Beutenbergia</taxon>
    </lineage>
</organism>
<keyword evidence="2" id="KW-0812">Transmembrane</keyword>
<feature type="transmembrane region" description="Helical" evidence="2">
    <location>
        <begin position="55"/>
        <end position="73"/>
    </location>
</feature>
<dbReference type="Gene3D" id="3.10.620.30">
    <property type="match status" value="1"/>
</dbReference>
<dbReference type="InterPro" id="IPR002931">
    <property type="entry name" value="Transglutaminase-like"/>
</dbReference>
<evidence type="ECO:0000256" key="2">
    <source>
        <dbReference type="SAM" id="Phobius"/>
    </source>
</evidence>
<dbReference type="eggNOG" id="COG1305">
    <property type="taxonomic scope" value="Bacteria"/>
</dbReference>
<keyword evidence="5" id="KW-1185">Reference proteome</keyword>
<dbReference type="RefSeq" id="WP_015882258.1">
    <property type="nucleotide sequence ID" value="NC_012669.1"/>
</dbReference>
<dbReference type="PANTHER" id="PTHR42736:SF1">
    <property type="entry name" value="PROTEIN-GLUTAMINE GAMMA-GLUTAMYLTRANSFERASE"/>
    <property type="match status" value="1"/>
</dbReference>
<dbReference type="AlphaFoldDB" id="C5C4P0"/>
<feature type="region of interest" description="Disordered" evidence="1">
    <location>
        <begin position="547"/>
        <end position="602"/>
    </location>
</feature>
<name>C5C4P0_BEUC1</name>
<dbReference type="EMBL" id="CP001618">
    <property type="protein sequence ID" value="ACQ80018.1"/>
    <property type="molecule type" value="Genomic_DNA"/>
</dbReference>
<feature type="transmembrane region" description="Helical" evidence="2">
    <location>
        <begin position="28"/>
        <end position="49"/>
    </location>
</feature>
<dbReference type="Proteomes" id="UP000007962">
    <property type="component" value="Chromosome"/>
</dbReference>
<evidence type="ECO:0000256" key="1">
    <source>
        <dbReference type="SAM" id="MobiDB-lite"/>
    </source>
</evidence>
<feature type="transmembrane region" description="Helical" evidence="2">
    <location>
        <begin position="165"/>
        <end position="183"/>
    </location>
</feature>
<dbReference type="STRING" id="471853.Bcav_1762"/>
<feature type="transmembrane region" description="Helical" evidence="2">
    <location>
        <begin position="610"/>
        <end position="634"/>
    </location>
</feature>
<dbReference type="InterPro" id="IPR038765">
    <property type="entry name" value="Papain-like_cys_pep_sf"/>
</dbReference>
<feature type="transmembrane region" description="Helical" evidence="2">
    <location>
        <begin position="80"/>
        <end position="98"/>
    </location>
</feature>
<dbReference type="KEGG" id="bcv:Bcav_1762"/>
<dbReference type="PANTHER" id="PTHR42736">
    <property type="entry name" value="PROTEIN-GLUTAMINE GAMMA-GLUTAMYLTRANSFERASE"/>
    <property type="match status" value="1"/>
</dbReference>
<dbReference type="InterPro" id="IPR052901">
    <property type="entry name" value="Bact_TGase-like"/>
</dbReference>
<dbReference type="Pfam" id="PF01841">
    <property type="entry name" value="Transglut_core"/>
    <property type="match status" value="1"/>
</dbReference>
<evidence type="ECO:0000313" key="5">
    <source>
        <dbReference type="Proteomes" id="UP000007962"/>
    </source>
</evidence>
<feature type="transmembrane region" description="Helical" evidence="2">
    <location>
        <begin position="189"/>
        <end position="208"/>
    </location>
</feature>
<feature type="domain" description="Transglutaminase-like" evidence="3">
    <location>
        <begin position="482"/>
        <end position="552"/>
    </location>
</feature>
<reference evidence="4 5" key="1">
    <citation type="journal article" date="2009" name="Stand. Genomic Sci.">
        <title>Complete genome sequence of Beutenbergia cavernae type strain (HKI 0122).</title>
        <authorList>
            <person name="Land M."/>
            <person name="Pukall R."/>
            <person name="Abt B."/>
            <person name="Goker M."/>
            <person name="Rohde M."/>
            <person name="Glavina Del Rio T."/>
            <person name="Tice H."/>
            <person name="Copeland A."/>
            <person name="Cheng J.F."/>
            <person name="Lucas S."/>
            <person name="Chen F."/>
            <person name="Nolan M."/>
            <person name="Bruce D."/>
            <person name="Goodwin L."/>
            <person name="Pitluck S."/>
            <person name="Ivanova N."/>
            <person name="Mavromatis K."/>
            <person name="Ovchinnikova G."/>
            <person name="Pati A."/>
            <person name="Chen A."/>
            <person name="Palaniappan K."/>
            <person name="Hauser L."/>
            <person name="Chang Y.J."/>
            <person name="Jefferies C.C."/>
            <person name="Saunders E."/>
            <person name="Brettin T."/>
            <person name="Detter J.C."/>
            <person name="Han C."/>
            <person name="Chain P."/>
            <person name="Bristow J."/>
            <person name="Eisen J.A."/>
            <person name="Markowitz V."/>
            <person name="Hugenholtz P."/>
            <person name="Kyrpides N.C."/>
            <person name="Klenk H.P."/>
            <person name="Lapidus A."/>
        </authorList>
    </citation>
    <scope>NUCLEOTIDE SEQUENCE [LARGE SCALE GENOMIC DNA]</scope>
    <source>
        <strain evidence="5">ATCC BAA-8 / DSM 12333 / NBRC 16432</strain>
    </source>
</reference>
<proteinExistence type="predicted"/>
<dbReference type="SMART" id="SM00460">
    <property type="entry name" value="TGc"/>
    <property type="match status" value="1"/>
</dbReference>
<dbReference type="HOGENOM" id="CLU_012121_2_0_11"/>
<feature type="transmembrane region" description="Helical" evidence="2">
    <location>
        <begin position="134"/>
        <end position="158"/>
    </location>
</feature>
<sequence length="754" mass="79132">MTAAAAPTTRAAGRSSTRAASWWTAARAADVAVPVLLVLLALVPLWPVYLTGSALAAGIGGVALGAGVAVAGAWRRWPTLVVVAVALVVVLATSGLAAPDTAIAGIVPTPDTWQAFGVGIVQAWKQVLTLLPPLGASGFTLVVPYALGFTAALVAVTIALRARRGATFAVVPPAVVGLIAILFGTTQTVLPVVVGVLAVVVGLGWTTWRAGRLQPGRAPAVATLALVGALGAGVGVLGGPGDADRFVLRDVVVPPPLEHDYPSPLAGFRAYLKLHEEETMFTFDGVEPGAVVRLATLDSYDGTVWDVTADGAPGGGEFRRATDRFVTELDPDATGIGVRIGAYDGVWIPTIGDVEDLDFTDVDAAALADGLYVNRTTGTVLTTEGLGEDDAYRLTTVPRAATTAEELDGQPIADIQMPTAQNFPDLIGSVAGRLVEGATTDVDRARALADGLAHEGYFSHGLEGDAPSEAGHGYARLATLLGEEEMIGDEEQYAATMALMARSLGWPSRVVLGFERPEGESGEEWAVQGGDVTAWVEIPFEGVGWVAFDPTPDEDNVPQSEDPSPQDRPQPQVLQPPPPPVAAPDVPTQDRDEVDVEDSSPDRESVLSNVLGYVAAIGIPLLVVVAPFVVVAVLKARRRRRRRSHGEGTQRIAGGWSELMDNATDLGHRSRSVMTRSEHARGLSTRFGEASGGTVALAHRADAGVFAPTEPDPVEVEAFWADVDSAVTRLRTGVPWHRRIRSRVSVRSLRRSGR</sequence>
<accession>C5C4P0</accession>
<dbReference type="SUPFAM" id="SSF54001">
    <property type="entry name" value="Cysteine proteinases"/>
    <property type="match status" value="1"/>
</dbReference>
<keyword evidence="2" id="KW-1133">Transmembrane helix</keyword>
<keyword evidence="2" id="KW-0472">Membrane</keyword>
<gene>
    <name evidence="4" type="ordered locus">Bcav_1762</name>
</gene>
<protein>
    <submittedName>
        <fullName evidence="4">Transglutaminase domain protein</fullName>
    </submittedName>
</protein>